<reference evidence="7 8" key="2">
    <citation type="journal article" date="2021" name="J. Hered.">
        <title>Feather Gene Expression Elucidates the Developmental Basis of Plumage Iridescence in African Starlings.</title>
        <authorList>
            <person name="Rubenstein D.R."/>
            <person name="Corvelo A."/>
            <person name="MacManes M.D."/>
            <person name="Maia R."/>
            <person name="Narzisi G."/>
            <person name="Rousaki A."/>
            <person name="Vandenabeele P."/>
            <person name="Shawkey M.D."/>
            <person name="Solomon J."/>
        </authorList>
    </citation>
    <scope>NUCLEOTIDE SEQUENCE [LARGE SCALE GENOMIC DNA]</scope>
    <source>
        <strain evidence="7">SS15</strain>
    </source>
</reference>
<protein>
    <submittedName>
        <fullName evidence="7">Proprotein convertase subtilisin/kexin type 9</fullName>
    </submittedName>
</protein>
<dbReference type="Gene3D" id="3.40.50.200">
    <property type="entry name" value="Peptidase S8/S53 domain"/>
    <property type="match status" value="1"/>
</dbReference>
<dbReference type="EMBL" id="JADDUC010000063">
    <property type="protein sequence ID" value="KAG0120392.1"/>
    <property type="molecule type" value="Genomic_DNA"/>
</dbReference>
<accession>A0A835TVA2</accession>
<dbReference type="InterPro" id="IPR022398">
    <property type="entry name" value="Peptidase_S8_His-AS"/>
</dbReference>
<keyword evidence="2" id="KW-0645">Protease</keyword>
<dbReference type="OrthoDB" id="206201at2759"/>
<comment type="caution">
    <text evidence="4">Lacks conserved residue(s) required for the propagation of feature annotation.</text>
</comment>
<dbReference type="PANTHER" id="PTHR43806:SF60">
    <property type="entry name" value="PROPROTEIN CONVERTASE SUBTILISIN_KEXIN TYPE 9"/>
    <property type="match status" value="1"/>
</dbReference>
<evidence type="ECO:0000313" key="6">
    <source>
        <dbReference type="EMBL" id="KAG0120392.1"/>
    </source>
</evidence>
<sequence>ASKCDSHGTHVAGVLSGRDAGVATGASIRSLRVLNCQGKGTVSGTLMALEFIKRTLEARPYAPPVVVLPLAGARSPALNAGCRRMARMGAVMVAAAGNYKDDACLYSPASEPEAWVPPWVEAGAGRAIAPLLPCHCQVITVGATDSEDHPASIGTLGTNFGRCVDLFAPGDDIIGASSDCSTCFTARSGTSQAAAHASLPCYSAPSPS</sequence>
<dbReference type="PANTHER" id="PTHR43806">
    <property type="entry name" value="PEPTIDASE S8"/>
    <property type="match status" value="1"/>
</dbReference>
<evidence type="ECO:0000313" key="8">
    <source>
        <dbReference type="Proteomes" id="UP000618051"/>
    </source>
</evidence>
<comment type="caution">
    <text evidence="6">The sequence shown here is derived from an EMBL/GenBank/DDBJ whole genome shotgun (WGS) entry which is preliminary data.</text>
</comment>
<organism evidence="6">
    <name type="scientific">Lamprotornis superbus</name>
    <dbReference type="NCBI Taxonomy" id="245042"/>
    <lineage>
        <taxon>Eukaryota</taxon>
        <taxon>Metazoa</taxon>
        <taxon>Chordata</taxon>
        <taxon>Craniata</taxon>
        <taxon>Vertebrata</taxon>
        <taxon>Euteleostomi</taxon>
        <taxon>Archelosauria</taxon>
        <taxon>Archosauria</taxon>
        <taxon>Dinosauria</taxon>
        <taxon>Saurischia</taxon>
        <taxon>Theropoda</taxon>
        <taxon>Coelurosauria</taxon>
        <taxon>Aves</taxon>
        <taxon>Neognathae</taxon>
        <taxon>Neoaves</taxon>
        <taxon>Telluraves</taxon>
        <taxon>Australaves</taxon>
        <taxon>Passeriformes</taxon>
        <taxon>Sturnidae</taxon>
        <taxon>Lamprotornis</taxon>
    </lineage>
</organism>
<comment type="similarity">
    <text evidence="1 4">Belongs to the peptidase S8 family.</text>
</comment>
<dbReference type="AlphaFoldDB" id="A0A835TVA2"/>
<gene>
    <name evidence="7" type="ORF">IHE44_0015128</name>
    <name evidence="6" type="ORF">IHE44_012535</name>
</gene>
<keyword evidence="8" id="KW-1185">Reference proteome</keyword>
<dbReference type="GO" id="GO:0004252">
    <property type="term" value="F:serine-type endopeptidase activity"/>
    <property type="evidence" value="ECO:0007669"/>
    <property type="project" value="InterPro"/>
</dbReference>
<proteinExistence type="inferred from homology"/>
<dbReference type="InterPro" id="IPR050131">
    <property type="entry name" value="Peptidase_S8_subtilisin-like"/>
</dbReference>
<dbReference type="InterPro" id="IPR000209">
    <property type="entry name" value="Peptidase_S8/S53_dom"/>
</dbReference>
<evidence type="ECO:0000256" key="3">
    <source>
        <dbReference type="ARBA" id="ARBA00022825"/>
    </source>
</evidence>
<feature type="domain" description="Peptidase S8/S53" evidence="5">
    <location>
        <begin position="3"/>
        <end position="198"/>
    </location>
</feature>
<dbReference type="EMBL" id="JADDUC020000009">
    <property type="protein sequence ID" value="KAI1236870.1"/>
    <property type="molecule type" value="Genomic_DNA"/>
</dbReference>
<dbReference type="Proteomes" id="UP000618051">
    <property type="component" value="Unassembled WGS sequence"/>
</dbReference>
<dbReference type="InterPro" id="IPR036852">
    <property type="entry name" value="Peptidase_S8/S53_dom_sf"/>
</dbReference>
<reference evidence="6" key="1">
    <citation type="submission" date="2020-10" db="EMBL/GenBank/DDBJ databases">
        <title>Feather gene expression reveals the developmental basis of iridescence in African starlings.</title>
        <authorList>
            <person name="Rubenstein D.R."/>
        </authorList>
    </citation>
    <scope>NUCLEOTIDE SEQUENCE</scope>
    <source>
        <strain evidence="6">SS15</strain>
        <tissue evidence="6">Liver</tissue>
    </source>
</reference>
<dbReference type="GO" id="GO:0006508">
    <property type="term" value="P:proteolysis"/>
    <property type="evidence" value="ECO:0007669"/>
    <property type="project" value="UniProtKB-KW"/>
</dbReference>
<evidence type="ECO:0000256" key="1">
    <source>
        <dbReference type="ARBA" id="ARBA00011073"/>
    </source>
</evidence>
<evidence type="ECO:0000313" key="7">
    <source>
        <dbReference type="EMBL" id="KAI1236870.1"/>
    </source>
</evidence>
<reference evidence="7" key="3">
    <citation type="submission" date="2022-01" db="EMBL/GenBank/DDBJ databases">
        <authorList>
            <person name="Rubenstein D.R."/>
        </authorList>
    </citation>
    <scope>NUCLEOTIDE SEQUENCE</scope>
    <source>
        <strain evidence="7">SS15</strain>
        <tissue evidence="7">Liver</tissue>
    </source>
</reference>
<evidence type="ECO:0000256" key="2">
    <source>
        <dbReference type="ARBA" id="ARBA00022670"/>
    </source>
</evidence>
<dbReference type="PROSITE" id="PS51892">
    <property type="entry name" value="SUBTILASE"/>
    <property type="match status" value="1"/>
</dbReference>
<dbReference type="GO" id="GO:0005615">
    <property type="term" value="C:extracellular space"/>
    <property type="evidence" value="ECO:0007669"/>
    <property type="project" value="TreeGrafter"/>
</dbReference>
<feature type="non-terminal residue" evidence="6">
    <location>
        <position position="208"/>
    </location>
</feature>
<dbReference type="SUPFAM" id="SSF52743">
    <property type="entry name" value="Subtilisin-like"/>
    <property type="match status" value="1"/>
</dbReference>
<keyword evidence="3" id="KW-0378">Hydrolase</keyword>
<keyword evidence="3" id="KW-0720">Serine protease</keyword>
<dbReference type="PROSITE" id="PS00137">
    <property type="entry name" value="SUBTILASE_HIS"/>
    <property type="match status" value="1"/>
</dbReference>
<evidence type="ECO:0000259" key="5">
    <source>
        <dbReference type="Pfam" id="PF00082"/>
    </source>
</evidence>
<dbReference type="Pfam" id="PF00082">
    <property type="entry name" value="Peptidase_S8"/>
    <property type="match status" value="1"/>
</dbReference>
<evidence type="ECO:0000256" key="4">
    <source>
        <dbReference type="PROSITE-ProRule" id="PRU01240"/>
    </source>
</evidence>
<name>A0A835TVA2_9PASS</name>